<feature type="transmembrane region" description="Helical" evidence="1">
    <location>
        <begin position="319"/>
        <end position="337"/>
    </location>
</feature>
<comment type="caution">
    <text evidence="2">The sequence shown here is derived from an EMBL/GenBank/DDBJ whole genome shotgun (WGS) entry which is preliminary data.</text>
</comment>
<dbReference type="AlphaFoldDB" id="A0A0R1VA39"/>
<dbReference type="EMBL" id="AZFN01000011">
    <property type="protein sequence ID" value="KRM02392.1"/>
    <property type="molecule type" value="Genomic_DNA"/>
</dbReference>
<reference evidence="2 3" key="1">
    <citation type="journal article" date="2015" name="Genome Announc.">
        <title>Expanding the biotechnology potential of lactobacilli through comparative genomics of 213 strains and associated genera.</title>
        <authorList>
            <person name="Sun Z."/>
            <person name="Harris H.M."/>
            <person name="McCann A."/>
            <person name="Guo C."/>
            <person name="Argimon S."/>
            <person name="Zhang W."/>
            <person name="Yang X."/>
            <person name="Jeffery I.B."/>
            <person name="Cooney J.C."/>
            <person name="Kagawa T.F."/>
            <person name="Liu W."/>
            <person name="Song Y."/>
            <person name="Salvetti E."/>
            <person name="Wrobel A."/>
            <person name="Rasinkangas P."/>
            <person name="Parkhill J."/>
            <person name="Rea M.C."/>
            <person name="O'Sullivan O."/>
            <person name="Ritari J."/>
            <person name="Douillard F.P."/>
            <person name="Paul Ross R."/>
            <person name="Yang R."/>
            <person name="Briner A.E."/>
            <person name="Felis G.E."/>
            <person name="de Vos W.M."/>
            <person name="Barrangou R."/>
            <person name="Klaenhammer T.R."/>
            <person name="Caufield P.W."/>
            <person name="Cui Y."/>
            <person name="Zhang H."/>
            <person name="O'Toole P.W."/>
        </authorList>
    </citation>
    <scope>NUCLEOTIDE SEQUENCE [LARGE SCALE GENOMIC DNA]</scope>
    <source>
        <strain evidence="2 3">DSM 16045</strain>
    </source>
</reference>
<feature type="transmembrane region" description="Helical" evidence="1">
    <location>
        <begin position="123"/>
        <end position="144"/>
    </location>
</feature>
<feature type="transmembrane region" description="Helical" evidence="1">
    <location>
        <begin position="51"/>
        <end position="69"/>
    </location>
</feature>
<feature type="transmembrane region" description="Helical" evidence="1">
    <location>
        <begin position="186"/>
        <end position="207"/>
    </location>
</feature>
<dbReference type="PATRIC" id="fig|1423749.3.peg.212"/>
<dbReference type="Proteomes" id="UP000051739">
    <property type="component" value="Unassembled WGS sequence"/>
</dbReference>
<keyword evidence="3" id="KW-1185">Reference proteome</keyword>
<proteinExistence type="predicted"/>
<organism evidence="2 3">
    <name type="scientific">Limosilactobacillus gastricus DSM 16045</name>
    <dbReference type="NCBI Taxonomy" id="1423749"/>
    <lineage>
        <taxon>Bacteria</taxon>
        <taxon>Bacillati</taxon>
        <taxon>Bacillota</taxon>
        <taxon>Bacilli</taxon>
        <taxon>Lactobacillales</taxon>
        <taxon>Lactobacillaceae</taxon>
        <taxon>Limosilactobacillus</taxon>
    </lineage>
</organism>
<sequence length="393" mass="44683">MSKYRVEIPQEAMENTEIPKSGPLVMRVHRHQLVIEPENLASIVPQIKMRWYILPAILVAILVFSQLYADRIQLVPLSGPASSLGNIITAFGGLCGIGAFIITFISEKIRRTGPAQQFSWRMLLPIAMASGLILVFTVYALFWVLSQLFGGATFDIYTACIMIAISIAVINYIMINLSMTLSPGIITNLMTIMILGGVLFSMLTNGRKNWWRYNFSYLGTAQSGSSMQFNLTLIFTGILMATLVDYLFVNLKRRYHNWRIEISRWLLFGLAACLAGVGLFPNNQEFHYLHDQISMWLVYLLLILIIILRWILPMISKNFLRLSYLMGAVMAAEYIAFKFVRYLSLTAFELLSFGLALSWTLLLFQNLEYLIQSDSEILDVNLVVIKHESDNQD</sequence>
<evidence type="ECO:0008006" key="4">
    <source>
        <dbReference type="Google" id="ProtNLM"/>
    </source>
</evidence>
<feature type="transmembrane region" description="Helical" evidence="1">
    <location>
        <begin position="156"/>
        <end position="174"/>
    </location>
</feature>
<name>A0A0R1VA39_9LACO</name>
<feature type="transmembrane region" description="Helical" evidence="1">
    <location>
        <begin position="227"/>
        <end position="250"/>
    </location>
</feature>
<feature type="transmembrane region" description="Helical" evidence="1">
    <location>
        <begin position="293"/>
        <end position="312"/>
    </location>
</feature>
<protein>
    <recommendedName>
        <fullName evidence="4">DUF998 domain-containing protein</fullName>
    </recommendedName>
</protein>
<feature type="transmembrane region" description="Helical" evidence="1">
    <location>
        <begin position="262"/>
        <end position="281"/>
    </location>
</feature>
<dbReference type="InterPro" id="IPR009339">
    <property type="entry name" value="DUF998"/>
</dbReference>
<evidence type="ECO:0000313" key="2">
    <source>
        <dbReference type="EMBL" id="KRM02392.1"/>
    </source>
</evidence>
<feature type="transmembrane region" description="Helical" evidence="1">
    <location>
        <begin position="81"/>
        <end position="102"/>
    </location>
</feature>
<dbReference type="Pfam" id="PF06197">
    <property type="entry name" value="DUF998"/>
    <property type="match status" value="1"/>
</dbReference>
<keyword evidence="1" id="KW-1133">Transmembrane helix</keyword>
<keyword evidence="1" id="KW-0812">Transmembrane</keyword>
<keyword evidence="1" id="KW-0472">Membrane</keyword>
<dbReference type="RefSeq" id="WP_056937301.1">
    <property type="nucleotide sequence ID" value="NZ_AZFN01000011.1"/>
</dbReference>
<evidence type="ECO:0000313" key="3">
    <source>
        <dbReference type="Proteomes" id="UP000051739"/>
    </source>
</evidence>
<evidence type="ECO:0000256" key="1">
    <source>
        <dbReference type="SAM" id="Phobius"/>
    </source>
</evidence>
<accession>A0A0R1VA39</accession>
<gene>
    <name evidence="2" type="ORF">FC60_GL000212</name>
</gene>
<feature type="transmembrane region" description="Helical" evidence="1">
    <location>
        <begin position="343"/>
        <end position="364"/>
    </location>
</feature>